<accession>A0AAD9WSV4</accession>
<name>A0AAD9WSV4_9ROSI</name>
<dbReference type="Proteomes" id="UP001280121">
    <property type="component" value="Unassembled WGS sequence"/>
</dbReference>
<proteinExistence type="predicted"/>
<keyword evidence="2" id="KW-1185">Reference proteome</keyword>
<dbReference type="InterPro" id="IPR052595">
    <property type="entry name" value="LRRC69/RLP"/>
</dbReference>
<sequence>MWSSTPKGHCLSPSIGNLSFLRSICLDDNMFNVEIPHEVGRLYRLETLVLSDNYIPFQDKSLFLLGIFQLCSLPDSISNSSNLVEFDINVNNFKGRVSIDFSGLNNLKRVDMGKDNLGTGTTDDLGFLPF</sequence>
<dbReference type="PANTHER" id="PTHR48057">
    <property type="entry name" value="LEUCINE-RICH REPEAT SERINE/THREONINE-PROTEIN KINASE 1"/>
    <property type="match status" value="1"/>
</dbReference>
<comment type="caution">
    <text evidence="1">The sequence shown here is derived from an EMBL/GenBank/DDBJ whole genome shotgun (WGS) entry which is preliminary data.</text>
</comment>
<reference evidence="1" key="1">
    <citation type="journal article" date="2023" name="Plant J.">
        <title>Genome sequences and population genomics provide insights into the demographic history, inbreeding, and mutation load of two 'living fossil' tree species of Dipteronia.</title>
        <authorList>
            <person name="Feng Y."/>
            <person name="Comes H.P."/>
            <person name="Chen J."/>
            <person name="Zhu S."/>
            <person name="Lu R."/>
            <person name="Zhang X."/>
            <person name="Li P."/>
            <person name="Qiu J."/>
            <person name="Olsen K.M."/>
            <person name="Qiu Y."/>
        </authorList>
    </citation>
    <scope>NUCLEOTIDE SEQUENCE</scope>
    <source>
        <strain evidence="1">KIB01</strain>
    </source>
</reference>
<dbReference type="InterPro" id="IPR032675">
    <property type="entry name" value="LRR_dom_sf"/>
</dbReference>
<protein>
    <submittedName>
        <fullName evidence="1">Uncharacterized protein</fullName>
    </submittedName>
</protein>
<organism evidence="1 2">
    <name type="scientific">Dipteronia dyeriana</name>
    <dbReference type="NCBI Taxonomy" id="168575"/>
    <lineage>
        <taxon>Eukaryota</taxon>
        <taxon>Viridiplantae</taxon>
        <taxon>Streptophyta</taxon>
        <taxon>Embryophyta</taxon>
        <taxon>Tracheophyta</taxon>
        <taxon>Spermatophyta</taxon>
        <taxon>Magnoliopsida</taxon>
        <taxon>eudicotyledons</taxon>
        <taxon>Gunneridae</taxon>
        <taxon>Pentapetalae</taxon>
        <taxon>rosids</taxon>
        <taxon>malvids</taxon>
        <taxon>Sapindales</taxon>
        <taxon>Sapindaceae</taxon>
        <taxon>Hippocastanoideae</taxon>
        <taxon>Acereae</taxon>
        <taxon>Dipteronia</taxon>
    </lineage>
</organism>
<gene>
    <name evidence="1" type="ORF">Ddye_023031</name>
</gene>
<evidence type="ECO:0000313" key="2">
    <source>
        <dbReference type="Proteomes" id="UP001280121"/>
    </source>
</evidence>
<dbReference type="PANTHER" id="PTHR48057:SF18">
    <property type="entry name" value="REPEAT RECEPTOR-LIKE PROTEIN KINASE FAMILY PROTEIN, PUTATIVE-RELATED"/>
    <property type="match status" value="1"/>
</dbReference>
<dbReference type="SUPFAM" id="SSF52058">
    <property type="entry name" value="L domain-like"/>
    <property type="match status" value="1"/>
</dbReference>
<dbReference type="Gene3D" id="3.80.10.10">
    <property type="entry name" value="Ribonuclease Inhibitor"/>
    <property type="match status" value="1"/>
</dbReference>
<dbReference type="EMBL" id="JANJYI010000007">
    <property type="protein sequence ID" value="KAK2641268.1"/>
    <property type="molecule type" value="Genomic_DNA"/>
</dbReference>
<dbReference type="AlphaFoldDB" id="A0AAD9WSV4"/>
<evidence type="ECO:0000313" key="1">
    <source>
        <dbReference type="EMBL" id="KAK2641268.1"/>
    </source>
</evidence>